<dbReference type="KEGG" id="bbel:109487627"/>
<dbReference type="AlphaFoldDB" id="A0A6P5ALY9"/>
<dbReference type="GO" id="GO:0016020">
    <property type="term" value="C:membrane"/>
    <property type="evidence" value="ECO:0007669"/>
    <property type="project" value="InterPro"/>
</dbReference>
<dbReference type="GO" id="GO:0005525">
    <property type="term" value="F:GTP binding"/>
    <property type="evidence" value="ECO:0007669"/>
    <property type="project" value="UniProtKB-KW"/>
</dbReference>
<evidence type="ECO:0000256" key="3">
    <source>
        <dbReference type="SAM" id="Phobius"/>
    </source>
</evidence>
<evidence type="ECO:0000256" key="1">
    <source>
        <dbReference type="ARBA" id="ARBA00022741"/>
    </source>
</evidence>
<evidence type="ECO:0000256" key="2">
    <source>
        <dbReference type="ARBA" id="ARBA00023134"/>
    </source>
</evidence>
<dbReference type="OrthoDB" id="5976022at2759"/>
<keyword evidence="3" id="KW-0812">Transmembrane</keyword>
<feature type="transmembrane region" description="Helical" evidence="3">
    <location>
        <begin position="7"/>
        <end position="31"/>
    </location>
</feature>
<proteinExistence type="predicted"/>
<dbReference type="PANTHER" id="PTHR24070">
    <property type="entry name" value="RAS, DI-RAS, AND RHEB FAMILY MEMBERS OF SMALL GTPASE SUPERFAMILY"/>
    <property type="match status" value="1"/>
</dbReference>
<keyword evidence="2" id="KW-0342">GTP-binding</keyword>
<dbReference type="GO" id="GO:0007165">
    <property type="term" value="P:signal transduction"/>
    <property type="evidence" value="ECO:0007669"/>
    <property type="project" value="InterPro"/>
</dbReference>
<keyword evidence="3" id="KW-1133">Transmembrane helix</keyword>
<dbReference type="InterPro" id="IPR001806">
    <property type="entry name" value="Small_GTPase"/>
</dbReference>
<dbReference type="GO" id="GO:0003924">
    <property type="term" value="F:GTPase activity"/>
    <property type="evidence" value="ECO:0007669"/>
    <property type="project" value="InterPro"/>
</dbReference>
<dbReference type="PRINTS" id="PR00449">
    <property type="entry name" value="RASTRNSFRMNG"/>
</dbReference>
<dbReference type="PROSITE" id="PS51419">
    <property type="entry name" value="RAB"/>
    <property type="match status" value="1"/>
</dbReference>
<evidence type="ECO:0000313" key="5">
    <source>
        <dbReference type="RefSeq" id="XP_019647194.1"/>
    </source>
</evidence>
<organism evidence="4 5">
    <name type="scientific">Branchiostoma belcheri</name>
    <name type="common">Amphioxus</name>
    <dbReference type="NCBI Taxonomy" id="7741"/>
    <lineage>
        <taxon>Eukaryota</taxon>
        <taxon>Metazoa</taxon>
        <taxon>Chordata</taxon>
        <taxon>Cephalochordata</taxon>
        <taxon>Leptocardii</taxon>
        <taxon>Amphioxiformes</taxon>
        <taxon>Branchiostomatidae</taxon>
        <taxon>Branchiostoma</taxon>
    </lineage>
</organism>
<accession>A0A6P5ALY9</accession>
<dbReference type="Gene3D" id="3.40.50.300">
    <property type="entry name" value="P-loop containing nucleotide triphosphate hydrolases"/>
    <property type="match status" value="2"/>
</dbReference>
<dbReference type="SMART" id="SM00174">
    <property type="entry name" value="RHO"/>
    <property type="match status" value="1"/>
</dbReference>
<feature type="transmembrane region" description="Helical" evidence="3">
    <location>
        <begin position="37"/>
        <end position="60"/>
    </location>
</feature>
<dbReference type="InterPro" id="IPR020849">
    <property type="entry name" value="Small_GTPase_Ras-type"/>
</dbReference>
<reference evidence="5" key="1">
    <citation type="submission" date="2025-08" db="UniProtKB">
        <authorList>
            <consortium name="RefSeq"/>
        </authorList>
    </citation>
    <scope>IDENTIFICATION</scope>
    <source>
        <tissue evidence="5">Gonad</tissue>
    </source>
</reference>
<protein>
    <submittedName>
        <fullName evidence="5">Ras-like protein 3</fullName>
    </submittedName>
</protein>
<dbReference type="PROSITE" id="PS51421">
    <property type="entry name" value="RAS"/>
    <property type="match status" value="1"/>
</dbReference>
<dbReference type="GeneID" id="109487627"/>
<gene>
    <name evidence="5" type="primary">LOC109487627</name>
</gene>
<dbReference type="Proteomes" id="UP000515135">
    <property type="component" value="Unplaced"/>
</dbReference>
<dbReference type="SMART" id="SM00175">
    <property type="entry name" value="RAB"/>
    <property type="match status" value="1"/>
</dbReference>
<evidence type="ECO:0000313" key="4">
    <source>
        <dbReference type="Proteomes" id="UP000515135"/>
    </source>
</evidence>
<keyword evidence="1" id="KW-0547">Nucleotide-binding</keyword>
<dbReference type="SMART" id="SM00173">
    <property type="entry name" value="RAS"/>
    <property type="match status" value="1"/>
</dbReference>
<keyword evidence="3" id="KW-0472">Membrane</keyword>
<dbReference type="Pfam" id="PF00071">
    <property type="entry name" value="Ras"/>
    <property type="match status" value="1"/>
</dbReference>
<dbReference type="InterPro" id="IPR027417">
    <property type="entry name" value="P-loop_NTPase"/>
</dbReference>
<keyword evidence="4" id="KW-1185">Reference proteome</keyword>
<sequence length="248" mass="25998">MVVDGSGMVVGGLGMVVGGSGMAVGASGMVVCGSGMVVGGSGLVVGVSGMVVIGSGMVVVGSRMVTDEIDGKSCLLDVLDTGSQEEYQSVRDGGLSRGQGFVLVFSLTQESSLTELEEYRSVRDGGLSRGQGFVLVFSLTQESSLTELVETRDRVLQARPGGQVPMVLVGNKSDLVTSREVSRGRGEGFSDKFNCPYLETSAMLGTNVHEVFRGLVRQIMKTTPGSRDYDCRQDSRDQAGGSRMCVLL</sequence>
<dbReference type="SUPFAM" id="SSF52540">
    <property type="entry name" value="P-loop containing nucleoside triphosphate hydrolases"/>
    <property type="match status" value="2"/>
</dbReference>
<dbReference type="RefSeq" id="XP_019647194.1">
    <property type="nucleotide sequence ID" value="XM_019791635.1"/>
</dbReference>
<name>A0A6P5ALY9_BRABE</name>